<dbReference type="OrthoDB" id="10051712at2759"/>
<dbReference type="GO" id="GO:0005737">
    <property type="term" value="C:cytoplasm"/>
    <property type="evidence" value="ECO:0007669"/>
    <property type="project" value="UniProtKB-SubCell"/>
</dbReference>
<name>A0A401Q184_SCYTO</name>
<evidence type="ECO:0000256" key="1">
    <source>
        <dbReference type="ARBA" id="ARBA00004496"/>
    </source>
</evidence>
<proteinExistence type="predicted"/>
<evidence type="ECO:0000256" key="2">
    <source>
        <dbReference type="ARBA" id="ARBA00022490"/>
    </source>
</evidence>
<dbReference type="Pfam" id="PF14636">
    <property type="entry name" value="FNIP_N"/>
    <property type="match status" value="1"/>
</dbReference>
<dbReference type="Proteomes" id="UP000288216">
    <property type="component" value="Unassembled WGS sequence"/>
</dbReference>
<dbReference type="PROSITE" id="PS51836">
    <property type="entry name" value="DENN_FNIP12"/>
    <property type="match status" value="1"/>
</dbReference>
<protein>
    <recommendedName>
        <fullName evidence="3">UDENN FNIP1/2-type domain-containing protein</fullName>
    </recommendedName>
</protein>
<feature type="domain" description="UDENN FNIP1/2-type" evidence="3">
    <location>
        <begin position="13"/>
        <end position="49"/>
    </location>
</feature>
<feature type="non-terminal residue" evidence="4">
    <location>
        <position position="49"/>
    </location>
</feature>
<comment type="caution">
    <text evidence="4">The sequence shown here is derived from an EMBL/GenBank/DDBJ whole genome shotgun (WGS) entry which is preliminary data.</text>
</comment>
<dbReference type="EMBL" id="BFAA01013292">
    <property type="protein sequence ID" value="GCB79189.1"/>
    <property type="molecule type" value="Genomic_DNA"/>
</dbReference>
<organism evidence="4 5">
    <name type="scientific">Scyliorhinus torazame</name>
    <name type="common">Cloudy catshark</name>
    <name type="synonym">Catulus torazame</name>
    <dbReference type="NCBI Taxonomy" id="75743"/>
    <lineage>
        <taxon>Eukaryota</taxon>
        <taxon>Metazoa</taxon>
        <taxon>Chordata</taxon>
        <taxon>Craniata</taxon>
        <taxon>Vertebrata</taxon>
        <taxon>Chondrichthyes</taxon>
        <taxon>Elasmobranchii</taxon>
        <taxon>Galeomorphii</taxon>
        <taxon>Galeoidea</taxon>
        <taxon>Carcharhiniformes</taxon>
        <taxon>Scyliorhinidae</taxon>
        <taxon>Scyliorhinus</taxon>
    </lineage>
</organism>
<gene>
    <name evidence="4" type="ORF">scyTo_0018721</name>
</gene>
<keyword evidence="5" id="KW-1185">Reference proteome</keyword>
<dbReference type="InterPro" id="IPR028084">
    <property type="entry name" value="FNIP_N_dom"/>
</dbReference>
<dbReference type="GO" id="GO:0042030">
    <property type="term" value="F:ATPase inhibitor activity"/>
    <property type="evidence" value="ECO:0007669"/>
    <property type="project" value="TreeGrafter"/>
</dbReference>
<dbReference type="PANTHER" id="PTHR21634:SF9">
    <property type="entry name" value="RE13835P"/>
    <property type="match status" value="1"/>
</dbReference>
<reference evidence="4 5" key="1">
    <citation type="journal article" date="2018" name="Nat. Ecol. Evol.">
        <title>Shark genomes provide insights into elasmobranch evolution and the origin of vertebrates.</title>
        <authorList>
            <person name="Hara Y"/>
            <person name="Yamaguchi K"/>
            <person name="Onimaru K"/>
            <person name="Kadota M"/>
            <person name="Koyanagi M"/>
            <person name="Keeley SD"/>
            <person name="Tatsumi K"/>
            <person name="Tanaka K"/>
            <person name="Motone F"/>
            <person name="Kageyama Y"/>
            <person name="Nozu R"/>
            <person name="Adachi N"/>
            <person name="Nishimura O"/>
            <person name="Nakagawa R"/>
            <person name="Tanegashima C"/>
            <person name="Kiyatake I"/>
            <person name="Matsumoto R"/>
            <person name="Murakumo K"/>
            <person name="Nishida K"/>
            <person name="Terakita A"/>
            <person name="Kuratani S"/>
            <person name="Sato K"/>
            <person name="Hyodo S Kuraku.S."/>
        </authorList>
    </citation>
    <scope>NUCLEOTIDE SEQUENCE [LARGE SCALE GENOMIC DNA]</scope>
</reference>
<dbReference type="GO" id="GO:0051087">
    <property type="term" value="F:protein-folding chaperone binding"/>
    <property type="evidence" value="ECO:0007669"/>
    <property type="project" value="TreeGrafter"/>
</dbReference>
<keyword evidence="2" id="KW-0963">Cytoplasm</keyword>
<comment type="subcellular location">
    <subcellularLocation>
        <location evidence="1">Cytoplasm</location>
    </subcellularLocation>
</comment>
<evidence type="ECO:0000313" key="5">
    <source>
        <dbReference type="Proteomes" id="UP000288216"/>
    </source>
</evidence>
<dbReference type="PANTHER" id="PTHR21634">
    <property type="entry name" value="RE13835P"/>
    <property type="match status" value="1"/>
</dbReference>
<evidence type="ECO:0000313" key="4">
    <source>
        <dbReference type="EMBL" id="GCB79189.1"/>
    </source>
</evidence>
<evidence type="ECO:0000259" key="3">
    <source>
        <dbReference type="PROSITE" id="PS51836"/>
    </source>
</evidence>
<sequence length="49" mass="5778">MEHSCFSWPPVEFEVNQIRLIVYQDCERRGRHVLFDSKAVRKVEGASVQ</sequence>
<dbReference type="STRING" id="75743.A0A401Q184"/>
<dbReference type="InterPro" id="IPR037545">
    <property type="entry name" value="DENN_FNIP1/2"/>
</dbReference>
<dbReference type="AlphaFoldDB" id="A0A401Q184"/>
<accession>A0A401Q184</accession>